<dbReference type="GO" id="GO:0016705">
    <property type="term" value="F:oxidoreductase activity, acting on paired donors, with incorporation or reduction of molecular oxygen"/>
    <property type="evidence" value="ECO:0007669"/>
    <property type="project" value="InterPro"/>
</dbReference>
<comment type="similarity">
    <text evidence="3 11">Belongs to the cytochrome P450 family.</text>
</comment>
<dbReference type="GO" id="GO:0016020">
    <property type="term" value="C:membrane"/>
    <property type="evidence" value="ECO:0007669"/>
    <property type="project" value="UniProtKB-SubCell"/>
</dbReference>
<dbReference type="PANTHER" id="PTHR47943:SF8">
    <property type="entry name" value="CYTOCHROME P450"/>
    <property type="match status" value="1"/>
</dbReference>
<dbReference type="PROSITE" id="PS00086">
    <property type="entry name" value="CYTOCHROME_P450"/>
    <property type="match status" value="1"/>
</dbReference>
<feature type="binding site" description="axial binding residue" evidence="10">
    <location>
        <position position="448"/>
    </location>
    <ligand>
        <name>heme</name>
        <dbReference type="ChEBI" id="CHEBI:30413"/>
    </ligand>
    <ligandPart>
        <name>Fe</name>
        <dbReference type="ChEBI" id="CHEBI:18248"/>
    </ligandPart>
</feature>
<evidence type="ECO:0000256" key="13">
    <source>
        <dbReference type="SAM" id="Phobius"/>
    </source>
</evidence>
<dbReference type="PRINTS" id="PR00463">
    <property type="entry name" value="EP450I"/>
</dbReference>
<comment type="cofactor">
    <cofactor evidence="1 10">
        <name>heme</name>
        <dbReference type="ChEBI" id="CHEBI:30413"/>
    </cofactor>
</comment>
<evidence type="ECO:0000256" key="8">
    <source>
        <dbReference type="ARBA" id="ARBA00023033"/>
    </source>
</evidence>
<dbReference type="GO" id="GO:0004497">
    <property type="term" value="F:monooxygenase activity"/>
    <property type="evidence" value="ECO:0007669"/>
    <property type="project" value="UniProtKB-KW"/>
</dbReference>
<dbReference type="Pfam" id="PF00067">
    <property type="entry name" value="p450"/>
    <property type="match status" value="1"/>
</dbReference>
<evidence type="ECO:0000256" key="4">
    <source>
        <dbReference type="ARBA" id="ARBA00022617"/>
    </source>
</evidence>
<evidence type="ECO:0000256" key="9">
    <source>
        <dbReference type="ARBA" id="ARBA00023136"/>
    </source>
</evidence>
<dbReference type="InterPro" id="IPR036396">
    <property type="entry name" value="Cyt_P450_sf"/>
</dbReference>
<keyword evidence="9 13" id="KW-0472">Membrane</keyword>
<dbReference type="Proteomes" id="UP001293593">
    <property type="component" value="Unassembled WGS sequence"/>
</dbReference>
<evidence type="ECO:0000313" key="14">
    <source>
        <dbReference type="EMBL" id="KAK4281836.1"/>
    </source>
</evidence>
<evidence type="ECO:0000256" key="2">
    <source>
        <dbReference type="ARBA" id="ARBA00004370"/>
    </source>
</evidence>
<proteinExistence type="inferred from homology"/>
<dbReference type="InterPro" id="IPR002401">
    <property type="entry name" value="Cyt_P450_E_grp-I"/>
</dbReference>
<keyword evidence="12" id="KW-0175">Coiled coil</keyword>
<dbReference type="SUPFAM" id="SSF48264">
    <property type="entry name" value="Cytochrome P450"/>
    <property type="match status" value="1"/>
</dbReference>
<dbReference type="FunFam" id="1.10.630.10:FF:000019">
    <property type="entry name" value="Cytochrome P450 family protein"/>
    <property type="match status" value="1"/>
</dbReference>
<dbReference type="InterPro" id="IPR001128">
    <property type="entry name" value="Cyt_P450"/>
</dbReference>
<dbReference type="AlphaFoldDB" id="A0AAE1N3P2"/>
<gene>
    <name evidence="14" type="ORF">QN277_013284</name>
</gene>
<name>A0AAE1N3P2_9FABA</name>
<organism evidence="14 15">
    <name type="scientific">Acacia crassicarpa</name>
    <name type="common">northern wattle</name>
    <dbReference type="NCBI Taxonomy" id="499986"/>
    <lineage>
        <taxon>Eukaryota</taxon>
        <taxon>Viridiplantae</taxon>
        <taxon>Streptophyta</taxon>
        <taxon>Embryophyta</taxon>
        <taxon>Tracheophyta</taxon>
        <taxon>Spermatophyta</taxon>
        <taxon>Magnoliopsida</taxon>
        <taxon>eudicotyledons</taxon>
        <taxon>Gunneridae</taxon>
        <taxon>Pentapetalae</taxon>
        <taxon>rosids</taxon>
        <taxon>fabids</taxon>
        <taxon>Fabales</taxon>
        <taxon>Fabaceae</taxon>
        <taxon>Caesalpinioideae</taxon>
        <taxon>mimosoid clade</taxon>
        <taxon>Acacieae</taxon>
        <taxon>Acacia</taxon>
    </lineage>
</organism>
<feature type="coiled-coil region" evidence="12">
    <location>
        <begin position="324"/>
        <end position="351"/>
    </location>
</feature>
<feature type="transmembrane region" description="Helical" evidence="13">
    <location>
        <begin position="6"/>
        <end position="25"/>
    </location>
</feature>
<keyword evidence="6 11" id="KW-0560">Oxidoreductase</keyword>
<keyword evidence="8 11" id="KW-0503">Monooxygenase</keyword>
<evidence type="ECO:0000256" key="11">
    <source>
        <dbReference type="RuleBase" id="RU000461"/>
    </source>
</evidence>
<keyword evidence="7 10" id="KW-0408">Iron</keyword>
<dbReference type="GO" id="GO:0020037">
    <property type="term" value="F:heme binding"/>
    <property type="evidence" value="ECO:0007669"/>
    <property type="project" value="InterPro"/>
</dbReference>
<keyword evidence="13" id="KW-1133">Transmembrane helix</keyword>
<dbReference type="Gene3D" id="1.10.630.10">
    <property type="entry name" value="Cytochrome P450"/>
    <property type="match status" value="1"/>
</dbReference>
<evidence type="ECO:0000256" key="6">
    <source>
        <dbReference type="ARBA" id="ARBA00023002"/>
    </source>
</evidence>
<accession>A0AAE1N3P2</accession>
<evidence type="ECO:0000256" key="5">
    <source>
        <dbReference type="ARBA" id="ARBA00022723"/>
    </source>
</evidence>
<dbReference type="CDD" id="cd20655">
    <property type="entry name" value="CYP93"/>
    <property type="match status" value="1"/>
</dbReference>
<keyword evidence="13" id="KW-0812">Transmembrane</keyword>
<evidence type="ECO:0000256" key="12">
    <source>
        <dbReference type="SAM" id="Coils"/>
    </source>
</evidence>
<dbReference type="InterPro" id="IPR017972">
    <property type="entry name" value="Cyt_P450_CS"/>
</dbReference>
<evidence type="ECO:0000313" key="15">
    <source>
        <dbReference type="Proteomes" id="UP001293593"/>
    </source>
</evidence>
<comment type="subcellular location">
    <subcellularLocation>
        <location evidence="2">Membrane</location>
    </subcellularLocation>
</comment>
<dbReference type="GO" id="GO:0005506">
    <property type="term" value="F:iron ion binding"/>
    <property type="evidence" value="ECO:0007669"/>
    <property type="project" value="InterPro"/>
</dbReference>
<keyword evidence="15" id="KW-1185">Reference proteome</keyword>
<comment type="caution">
    <text evidence="14">The sequence shown here is derived from an EMBL/GenBank/DDBJ whole genome shotgun (WGS) entry which is preliminary data.</text>
</comment>
<evidence type="ECO:0000256" key="10">
    <source>
        <dbReference type="PIRSR" id="PIRSR602401-1"/>
    </source>
</evidence>
<sequence>MADFQGYIQLLIIGLVSMIVFRVIFSRIQKKPNRPPSPLALPIIGHLHLLAPIPHQALRKLSQRHGPIIQLFLGSAPCVVASTPETAAEFLRTHEASFSNRPQNTSVDLLTYGSQDFSFAPYGPYWKFIKKLCMSQLLGARTLDQLLPVRRQETLRFLRVLLNKAERGEVVDVGGELLTLSNNIVSRMLMGQTCSDDDGEAQEIRQLVRDAAVVTGTFNVSDFIWFFKNWDVQGIKKKTKEIRDRFDTLMNRVIREHQEERRKKKEAGEAYESNDLLHILLDIYEDERSEIKLSMENIKAFILDIFMAGTDTSALTTEWGLAELINHERVMKKAREEIERVVGRNRIVEESDIANLPYLQAVVKEILRIHPTGPLLVRESSERCKVGGYEIEEKTQLFVNVWAIGRDPKHWEKAEEFRPERFVEGKKQMEMRGQHFELIPFGSGRRGCPGTSLALQVVEANLGALIQCFDWKVEGGKVDMEEKPGLTLSRAHPLLCVPSPCLSPFPSL</sequence>
<dbReference type="PANTHER" id="PTHR47943">
    <property type="entry name" value="CYTOCHROME P450 93A3-LIKE"/>
    <property type="match status" value="1"/>
</dbReference>
<dbReference type="EMBL" id="JAWXYG010000002">
    <property type="protein sequence ID" value="KAK4281836.1"/>
    <property type="molecule type" value="Genomic_DNA"/>
</dbReference>
<evidence type="ECO:0000256" key="1">
    <source>
        <dbReference type="ARBA" id="ARBA00001971"/>
    </source>
</evidence>
<keyword evidence="4 10" id="KW-0349">Heme</keyword>
<evidence type="ECO:0000256" key="7">
    <source>
        <dbReference type="ARBA" id="ARBA00023004"/>
    </source>
</evidence>
<evidence type="ECO:0000256" key="3">
    <source>
        <dbReference type="ARBA" id="ARBA00010617"/>
    </source>
</evidence>
<dbReference type="PRINTS" id="PR00385">
    <property type="entry name" value="P450"/>
</dbReference>
<keyword evidence="5 10" id="KW-0479">Metal-binding</keyword>
<reference evidence="14" key="1">
    <citation type="submission" date="2023-10" db="EMBL/GenBank/DDBJ databases">
        <title>Chromosome-level genome of the transformable northern wattle, Acacia crassicarpa.</title>
        <authorList>
            <person name="Massaro I."/>
            <person name="Sinha N.R."/>
            <person name="Poethig S."/>
            <person name="Leichty A.R."/>
        </authorList>
    </citation>
    <scope>NUCLEOTIDE SEQUENCE</scope>
    <source>
        <strain evidence="14">Acra3RX</strain>
        <tissue evidence="14">Leaf</tissue>
    </source>
</reference>
<protein>
    <submittedName>
        <fullName evidence="14">Uncharacterized protein</fullName>
    </submittedName>
</protein>